<dbReference type="Proteomes" id="UP000538147">
    <property type="component" value="Unassembled WGS sequence"/>
</dbReference>
<sequence>MLGGNQGDRVSLAWLGKERLVAARWPVTAPAPLGGAVQVARRGALSVNEA</sequence>
<proteinExistence type="predicted"/>
<name>A0A841LAI8_9SPHN</name>
<keyword evidence="2" id="KW-1185">Reference proteome</keyword>
<dbReference type="AlphaFoldDB" id="A0A841LAI8"/>
<organism evidence="1 2">
    <name type="scientific">Polymorphobacter multimanifer</name>
    <dbReference type="NCBI Taxonomy" id="1070431"/>
    <lineage>
        <taxon>Bacteria</taxon>
        <taxon>Pseudomonadati</taxon>
        <taxon>Pseudomonadota</taxon>
        <taxon>Alphaproteobacteria</taxon>
        <taxon>Sphingomonadales</taxon>
        <taxon>Sphingosinicellaceae</taxon>
        <taxon>Polymorphobacter</taxon>
    </lineage>
</organism>
<dbReference type="EMBL" id="JACIIV010000014">
    <property type="protein sequence ID" value="MBB6227983.1"/>
    <property type="molecule type" value="Genomic_DNA"/>
</dbReference>
<comment type="caution">
    <text evidence="1">The sequence shown here is derived from an EMBL/GenBank/DDBJ whole genome shotgun (WGS) entry which is preliminary data.</text>
</comment>
<gene>
    <name evidence="1" type="ORF">FHS79_002165</name>
</gene>
<dbReference type="RefSeq" id="WP_184199512.1">
    <property type="nucleotide sequence ID" value="NZ_BMOX01000056.1"/>
</dbReference>
<evidence type="ECO:0000313" key="1">
    <source>
        <dbReference type="EMBL" id="MBB6227983.1"/>
    </source>
</evidence>
<reference evidence="1 2" key="1">
    <citation type="submission" date="2020-08" db="EMBL/GenBank/DDBJ databases">
        <title>Genomic Encyclopedia of Type Strains, Phase IV (KMG-IV): sequencing the most valuable type-strain genomes for metagenomic binning, comparative biology and taxonomic classification.</title>
        <authorList>
            <person name="Goeker M."/>
        </authorList>
    </citation>
    <scope>NUCLEOTIDE SEQUENCE [LARGE SCALE GENOMIC DNA]</scope>
    <source>
        <strain evidence="1 2">DSM 102189</strain>
    </source>
</reference>
<accession>A0A841LAI8</accession>
<protein>
    <submittedName>
        <fullName evidence="1">Uncharacterized protein</fullName>
    </submittedName>
</protein>
<evidence type="ECO:0000313" key="2">
    <source>
        <dbReference type="Proteomes" id="UP000538147"/>
    </source>
</evidence>